<dbReference type="AlphaFoldDB" id="A0A8S0Z1F1"/>
<sequence>MYGIYLLPESSRPGQLWRLCHDVASIGDTWLCSIVLGYPMTEHRRAPMLMDQRMNLINLERRGSQGLISPILAINGLGEVFKSFDKNKREIDTNGKHISCPQFEDDIVLVAESLELGEILLRLNGAFLHVGFSIS</sequence>
<comment type="caution">
    <text evidence="1">The sequence shown here is derived from an EMBL/GenBank/DDBJ whole genome shotgun (WGS) entry which is preliminary data.</text>
</comment>
<protein>
    <submittedName>
        <fullName evidence="1">Uncharacterized protein</fullName>
    </submittedName>
</protein>
<name>A0A8S0Z1F1_ARCPL</name>
<keyword evidence="2" id="KW-1185">Reference proteome</keyword>
<evidence type="ECO:0000313" key="2">
    <source>
        <dbReference type="Proteomes" id="UP000494106"/>
    </source>
</evidence>
<accession>A0A8S0Z1F1</accession>
<reference evidence="1 2" key="1">
    <citation type="submission" date="2020-04" db="EMBL/GenBank/DDBJ databases">
        <authorList>
            <person name="Wallbank WR R."/>
            <person name="Pardo Diaz C."/>
            <person name="Kozak K."/>
            <person name="Martin S."/>
            <person name="Jiggins C."/>
            <person name="Moest M."/>
            <person name="Warren A I."/>
            <person name="Byers J.R.P. K."/>
            <person name="Montejo-Kovacevich G."/>
            <person name="Yen C E."/>
        </authorList>
    </citation>
    <scope>NUCLEOTIDE SEQUENCE [LARGE SCALE GENOMIC DNA]</scope>
</reference>
<dbReference type="Proteomes" id="UP000494106">
    <property type="component" value="Unassembled WGS sequence"/>
</dbReference>
<dbReference type="EMBL" id="CADEBC010000208">
    <property type="protein sequence ID" value="CAB3226007.1"/>
    <property type="molecule type" value="Genomic_DNA"/>
</dbReference>
<gene>
    <name evidence="1" type="ORF">APLA_LOCUS2681</name>
</gene>
<organism evidence="1 2">
    <name type="scientific">Arctia plantaginis</name>
    <name type="common">Wood tiger moth</name>
    <name type="synonym">Phalaena plantaginis</name>
    <dbReference type="NCBI Taxonomy" id="874455"/>
    <lineage>
        <taxon>Eukaryota</taxon>
        <taxon>Metazoa</taxon>
        <taxon>Ecdysozoa</taxon>
        <taxon>Arthropoda</taxon>
        <taxon>Hexapoda</taxon>
        <taxon>Insecta</taxon>
        <taxon>Pterygota</taxon>
        <taxon>Neoptera</taxon>
        <taxon>Endopterygota</taxon>
        <taxon>Lepidoptera</taxon>
        <taxon>Glossata</taxon>
        <taxon>Ditrysia</taxon>
        <taxon>Noctuoidea</taxon>
        <taxon>Erebidae</taxon>
        <taxon>Arctiinae</taxon>
        <taxon>Arctia</taxon>
    </lineage>
</organism>
<evidence type="ECO:0000313" key="1">
    <source>
        <dbReference type="EMBL" id="CAB3226007.1"/>
    </source>
</evidence>
<proteinExistence type="predicted"/>